<feature type="transmembrane region" description="Helical" evidence="1">
    <location>
        <begin position="76"/>
        <end position="94"/>
    </location>
</feature>
<feature type="transmembrane region" description="Helical" evidence="1">
    <location>
        <begin position="193"/>
        <end position="213"/>
    </location>
</feature>
<feature type="domain" description="EamA" evidence="2">
    <location>
        <begin position="2"/>
        <end position="90"/>
    </location>
</feature>
<feature type="transmembrane region" description="Helical" evidence="1">
    <location>
        <begin position="219"/>
        <end position="237"/>
    </location>
</feature>
<dbReference type="PANTHER" id="PTHR22911:SF76">
    <property type="entry name" value="EAMA DOMAIN-CONTAINING PROTEIN"/>
    <property type="match status" value="1"/>
</dbReference>
<dbReference type="EMBL" id="CAEZSC010000028">
    <property type="protein sequence ID" value="CAB4533748.1"/>
    <property type="molecule type" value="Genomic_DNA"/>
</dbReference>
<reference evidence="3" key="1">
    <citation type="submission" date="2020-05" db="EMBL/GenBank/DDBJ databases">
        <authorList>
            <person name="Chiriac C."/>
            <person name="Salcher M."/>
            <person name="Ghai R."/>
            <person name="Kavagutti S V."/>
        </authorList>
    </citation>
    <scope>NUCLEOTIDE SEQUENCE</scope>
</reference>
<dbReference type="EMBL" id="CAFBNS010000113">
    <property type="protein sequence ID" value="CAB4963332.1"/>
    <property type="molecule type" value="Genomic_DNA"/>
</dbReference>
<name>A0A6J6B5P2_9ZZZZ</name>
<dbReference type="InterPro" id="IPR037185">
    <property type="entry name" value="EmrE-like"/>
</dbReference>
<keyword evidence="1" id="KW-0472">Membrane</keyword>
<feature type="transmembrane region" description="Helical" evidence="1">
    <location>
        <begin position="100"/>
        <end position="120"/>
    </location>
</feature>
<feature type="transmembrane region" description="Helical" evidence="1">
    <location>
        <begin position="132"/>
        <end position="152"/>
    </location>
</feature>
<dbReference type="InterPro" id="IPR000620">
    <property type="entry name" value="EamA_dom"/>
</dbReference>
<feature type="domain" description="EamA" evidence="2">
    <location>
        <begin position="103"/>
        <end position="235"/>
    </location>
</feature>
<sequence length="243" mass="26065">MLPFALRLQQWKTIAQRRAISLSALAGLLLASHFICFFAAMRLTSVAAGVAITTMQPVFAAIYLRFKGGHIPRRAWVGMVIAFASVLLITGVDLQLSVRAFAGDLLALVGAGLSAGYVLVGSQAQKNLATSTYTTVCYFTCALSVLPVSLILGFELFNFSAREWWLVLALIGGAQLLGHTMFNLSLKRVSPAVVSLVVFFEVPVSALLAVWWMNQTPPSGTIPGIIGLLIGCGVFVFRGRLST</sequence>
<dbReference type="Pfam" id="PF00892">
    <property type="entry name" value="EamA"/>
    <property type="match status" value="2"/>
</dbReference>
<keyword evidence="1" id="KW-1133">Transmembrane helix</keyword>
<feature type="transmembrane region" description="Helical" evidence="1">
    <location>
        <begin position="20"/>
        <end position="40"/>
    </location>
</feature>
<feature type="transmembrane region" description="Helical" evidence="1">
    <location>
        <begin position="164"/>
        <end position="186"/>
    </location>
</feature>
<keyword evidence="1" id="KW-0812">Transmembrane</keyword>
<evidence type="ECO:0000313" key="4">
    <source>
        <dbReference type="EMBL" id="CAB4963332.1"/>
    </source>
</evidence>
<gene>
    <name evidence="3" type="ORF">UFOPK1380_00591</name>
    <name evidence="4" type="ORF">UFOPK3874_00677</name>
</gene>
<evidence type="ECO:0000313" key="3">
    <source>
        <dbReference type="EMBL" id="CAB4533748.1"/>
    </source>
</evidence>
<organism evidence="3">
    <name type="scientific">freshwater metagenome</name>
    <dbReference type="NCBI Taxonomy" id="449393"/>
    <lineage>
        <taxon>unclassified sequences</taxon>
        <taxon>metagenomes</taxon>
        <taxon>ecological metagenomes</taxon>
    </lineage>
</organism>
<protein>
    <submittedName>
        <fullName evidence="3">Unannotated protein</fullName>
    </submittedName>
</protein>
<dbReference type="AlphaFoldDB" id="A0A6J6B5P2"/>
<dbReference type="SUPFAM" id="SSF103481">
    <property type="entry name" value="Multidrug resistance efflux transporter EmrE"/>
    <property type="match status" value="2"/>
</dbReference>
<dbReference type="PANTHER" id="PTHR22911">
    <property type="entry name" value="ACYL-MALONYL CONDENSING ENZYME-RELATED"/>
    <property type="match status" value="1"/>
</dbReference>
<accession>A0A6J6B5P2</accession>
<evidence type="ECO:0000259" key="2">
    <source>
        <dbReference type="Pfam" id="PF00892"/>
    </source>
</evidence>
<evidence type="ECO:0000256" key="1">
    <source>
        <dbReference type="SAM" id="Phobius"/>
    </source>
</evidence>
<proteinExistence type="predicted"/>
<dbReference type="GO" id="GO:0016020">
    <property type="term" value="C:membrane"/>
    <property type="evidence" value="ECO:0007669"/>
    <property type="project" value="InterPro"/>
</dbReference>
<feature type="transmembrane region" description="Helical" evidence="1">
    <location>
        <begin position="46"/>
        <end position="64"/>
    </location>
</feature>